<evidence type="ECO:0000313" key="5">
    <source>
        <dbReference type="EMBL" id="KAG8519371.1"/>
    </source>
</evidence>
<feature type="region of interest" description="Disordered" evidence="2">
    <location>
        <begin position="2399"/>
        <end position="2505"/>
    </location>
</feature>
<feature type="signal peptide" evidence="3">
    <location>
        <begin position="1"/>
        <end position="20"/>
    </location>
</feature>
<feature type="region of interest" description="Disordered" evidence="2">
    <location>
        <begin position="730"/>
        <end position="770"/>
    </location>
</feature>
<feature type="compositionally biased region" description="Polar residues" evidence="2">
    <location>
        <begin position="2452"/>
        <end position="2470"/>
    </location>
</feature>
<feature type="compositionally biased region" description="Basic and acidic residues" evidence="2">
    <location>
        <begin position="311"/>
        <end position="331"/>
    </location>
</feature>
<keyword evidence="3" id="KW-0732">Signal</keyword>
<dbReference type="GO" id="GO:0030031">
    <property type="term" value="P:cell projection assembly"/>
    <property type="evidence" value="ECO:0007669"/>
    <property type="project" value="TreeGrafter"/>
</dbReference>
<evidence type="ECO:0000256" key="2">
    <source>
        <dbReference type="SAM" id="MobiDB-lite"/>
    </source>
</evidence>
<feature type="compositionally biased region" description="Polar residues" evidence="2">
    <location>
        <begin position="51"/>
        <end position="122"/>
    </location>
</feature>
<dbReference type="EMBL" id="JAGFMF010011609">
    <property type="protein sequence ID" value="KAG8519371.1"/>
    <property type="molecule type" value="Genomic_DNA"/>
</dbReference>
<keyword evidence="1" id="KW-0175">Coiled coil</keyword>
<feature type="region of interest" description="Disordered" evidence="2">
    <location>
        <begin position="1127"/>
        <end position="1341"/>
    </location>
</feature>
<comment type="caution">
    <text evidence="5">The sequence shown here is derived from an EMBL/GenBank/DDBJ whole genome shotgun (WGS) entry which is preliminary data.</text>
</comment>
<dbReference type="OrthoDB" id="5981048at2759"/>
<feature type="compositionally biased region" description="Basic and acidic residues" evidence="2">
    <location>
        <begin position="540"/>
        <end position="553"/>
    </location>
</feature>
<feature type="region of interest" description="Disordered" evidence="2">
    <location>
        <begin position="51"/>
        <end position="136"/>
    </location>
</feature>
<feature type="region of interest" description="Disordered" evidence="2">
    <location>
        <begin position="508"/>
        <end position="621"/>
    </location>
</feature>
<dbReference type="InterPro" id="IPR032013">
    <property type="entry name" value="DUF4795"/>
</dbReference>
<feature type="region of interest" description="Disordered" evidence="2">
    <location>
        <begin position="1467"/>
        <end position="1565"/>
    </location>
</feature>
<keyword evidence="6" id="KW-1185">Reference proteome</keyword>
<dbReference type="PANTHER" id="PTHR46766">
    <property type="entry name" value="GLUTAMINE-RICH PROTEIN 2"/>
    <property type="match status" value="1"/>
</dbReference>
<feature type="compositionally biased region" description="Gly residues" evidence="2">
    <location>
        <begin position="1128"/>
        <end position="1173"/>
    </location>
</feature>
<evidence type="ECO:0000256" key="3">
    <source>
        <dbReference type="SAM" id="SignalP"/>
    </source>
</evidence>
<dbReference type="Gene3D" id="1.20.5.340">
    <property type="match status" value="1"/>
</dbReference>
<feature type="compositionally biased region" description="Gly residues" evidence="2">
    <location>
        <begin position="1240"/>
        <end position="1251"/>
    </location>
</feature>
<dbReference type="GO" id="GO:0036126">
    <property type="term" value="C:sperm flagellum"/>
    <property type="evidence" value="ECO:0007669"/>
    <property type="project" value="TreeGrafter"/>
</dbReference>
<protein>
    <submittedName>
        <fullName evidence="5">Glutamine-rich protein 2</fullName>
    </submittedName>
</protein>
<feature type="compositionally biased region" description="Low complexity" evidence="2">
    <location>
        <begin position="332"/>
        <end position="363"/>
    </location>
</feature>
<feature type="domain" description="DUF4795" evidence="4">
    <location>
        <begin position="2033"/>
        <end position="2239"/>
    </location>
</feature>
<sequence>MPPLAATTVSLLELADLAIGTPEAGTVNFTALHTLIVAMLKNLNLTDTPIDFQSTPSPEQSRTVLPQRLSASTPQLASSSTPQLAPSSTPQLVPSGTPQLAPSGTLQLAPSGTLQLAASGTPQPAPAKEKRRSSGTKLELQVKDLGSQVQDLDKQLKTMESQVQSIVTHMHYLAGPEGKLDRRLGDLQEWQDDKEATMLQPWVAGKVMAKHIKEDTEAADQHPVGGRDSRSLKDVHRKAQEGQRKAQDAQQRTQDAQQRTQDTQQRTQDVQQRMQDAQQRMQDAQQRMQDAQQRMQDAQQKAQDAQQKAQDAQRRTQDAQRRTQDAQRRTQDTQQKAQDVQQRMQDTQQRMQDAQQEAQEGQQKGMVLPELTPQEILQRMEELERVVKEQEDFLVRRCPVQGPWSGGERGPRPGPPPPRSGVPAGGRVQLHTPAQAPVRTDKLSLGQRLALQPGQWLRFAPEVSWMKPGAHGDVVRRKLSIMPPAEEATMVTWEELEHAITDGWRASQSSEAVVAHPKRKGQASFPSERDFPGGLTSKRPSADRGAESAHESGSEQAPFETGGRRHSTERVPGQERRGGAPAGVAKPHPHPAAHVRADSDHRRAREHHSGGAHPRRDEREARYGPLQQAFPSPREQPADMYPDQHVGVRFSQSHIYQQPDHLALGLPGPGQGAPHYPLSSLPSVTPAQSQLGMLLPGMEQGWAQADMSPYGRGPPFVPGGEQQAFELPYPEQRGLGPRSPQQPGVGPPGAGQHDGEQHRARGAAGPAGVGQRGQVPMGVDQHGFVTYGVDQHGLVSPLAHPLDRALPGVMQGPTGQQGFVRPSLGISGIMPPGLEPLDAGQARAGQPAGVQPGAGQLGLMQPGVYPSRLAQPDAAQPGVGQPGMGQLGVFQPVVQPGVGQPGVGQPGVGQPGMDRPTMGQLGVFQPVVQPGMGQPGVGQPDMFQPGVGQPGVGQPDMFQPGVGQPGEVQPGVGQPGVGQPDMFQPGVGQPSMGQLGVFQPVVLPGVGQPDVVQPGMGQPGVGQPDMFQPGVGQPSMGQPGVVQFGGMVQPGVGPPGMMQHSVDQLSLGQPGMVQPSMGQPGTVQPSMVQPGMGQPGMVPFGVGQPGMVQPGMGQPDMGQPGMVQPGIGQPGIGQPGVGQPGVGQPGVGQPGVGQPGPGVGQPGVGQPGVGQLGVGQLAIGQPGEVHPGVGQPGVVQLGMGQPGVGQPGVGQPHVGQPSVAQSGVVQPGVAQPGVAQPGVGQPGMGQPGVGQPGVAQPGIGQPGEVQPGVAQPGVAQPGVAQPGVGQPGVGQPGVVQPGVVQPGMAQPGVVQPGVVQPGVGQPGVGQPDLTRAGPHGLMQRGAYQPGLAQPYVGQPGLVRPRMHHLLGKPIMDQQDSVQPGVDESGSAQPGMDQLGLAPPGAGQQGFVQPGVYQHGLVQPDAGQQGLVPPGMYAQGMVQPHAGYPEMVYPDMYQQGFVPPGMFQFGLGSVQPGAGQPGSVQPGAGQPGLVQPGTDGSGLVQPGAGQPGSVQPGAGQPGSVQPGAGQPSSVQPGAGQPGSVQPGAGQPGLLPPGAESHDIVQPGMVPPGAYPPGLVQPGAYPRGFIPPGAYPRGFIPPGAYPRGFIPPGAYPQGMGHPPAFPPGSVQLDTDQPGLFQPGAGSQGFIPPGPESRGFPAFHPDSRSMPQQRGQYGMEPSGRDQYGQVSPLLASQGLAHPGLAQPPLGTRVGSLHPDQQPLASPGPDQPDQVTPGVVDSGDDISPPDFRRSLGIDSFTQLGLDPNQFKVSARRAPSQNASLGYLHRVASEKSDLEVDRHDSLEKLSPNFPLAVETFRLMGELIGLYVELKESMKDLDEEQAGLSDLEKIQFLLAAMVKKTLPPDLQEQLKTLKNLSKDFRQEKAKLEKIERILDSGDLERGKELKPGQLSLQLGVLRVTVSDIEKELAELRESQERGKATMENSVSEASLYLQSQLDKLRTIIENMLASSSTLLSMSIVPQKTLTAHTPGEVSPEATCPACSLDLGHQVSLLVQRYEQLQDMVNNLAASRPSKKAKLQSQDEELLGHVQSAILQVQGDCEKLNITTSNLIEDHRQKQKDIDVLYQGIEKLEKEKANREHLELEIDVKADKSALEAKVSRVQFDATTEQLNHMMQELVAKMSGQEQDWQKMVDKLLLEMDSKLDRLELDPVKQLLEDRWKSLRQQLKERSPLYQADEAAAMRRQLLVHFHCLSCDRPLETPVTGQIIPVTPVGPGLPGHRSSRPYTIFELEQVRQQSRSALKMGSPFLRGDLGQVERSVGRLRTMHSKMLMDIEKVQVHFGGSVKASSQMIRELLQAQCLSSPCYRRVPDMAEYTYSTAPRRCGGSHTLTYPYRRNRLQHLPQGLWPIEEIQIAMKHDEVDILGLDGHIYKGRMATRLPGVLGKDTLGMTKKAKPSRLHPQRQHSVQLLSRPQSAQMLPGSSPAPSSQHKDRPLSSEGRLSQLNTAQQQSSPSETGSLPDDGLHMDVPPAEGLEEPTRGPRAKPLPEQSYK</sequence>
<feature type="compositionally biased region" description="Basic and acidic residues" evidence="2">
    <location>
        <begin position="215"/>
        <end position="247"/>
    </location>
</feature>
<feature type="compositionally biased region" description="Low complexity" evidence="2">
    <location>
        <begin position="1292"/>
        <end position="1327"/>
    </location>
</feature>
<feature type="compositionally biased region" description="Low complexity" evidence="2">
    <location>
        <begin position="1209"/>
        <end position="1239"/>
    </location>
</feature>
<accession>A0A8J6AD97</accession>
<feature type="compositionally biased region" description="Basic and acidic residues" evidence="2">
    <location>
        <begin position="595"/>
        <end position="621"/>
    </location>
</feature>
<feature type="compositionally biased region" description="Low complexity" evidence="2">
    <location>
        <begin position="1540"/>
        <end position="1553"/>
    </location>
</feature>
<evidence type="ECO:0000313" key="6">
    <source>
        <dbReference type="Proteomes" id="UP000700334"/>
    </source>
</evidence>
<feature type="compositionally biased region" description="Polar residues" evidence="2">
    <location>
        <begin position="2417"/>
        <end position="2430"/>
    </location>
</feature>
<feature type="region of interest" description="Disordered" evidence="2">
    <location>
        <begin position="1373"/>
        <end position="1407"/>
    </location>
</feature>
<feature type="compositionally biased region" description="Basic residues" evidence="2">
    <location>
        <begin position="2405"/>
        <end position="2416"/>
    </location>
</feature>
<organism evidence="5 6">
    <name type="scientific">Galemys pyrenaicus</name>
    <name type="common">Iberian desman</name>
    <name type="synonym">Pyrenean desman</name>
    <dbReference type="NCBI Taxonomy" id="202257"/>
    <lineage>
        <taxon>Eukaryota</taxon>
        <taxon>Metazoa</taxon>
        <taxon>Chordata</taxon>
        <taxon>Craniata</taxon>
        <taxon>Vertebrata</taxon>
        <taxon>Euteleostomi</taxon>
        <taxon>Mammalia</taxon>
        <taxon>Eutheria</taxon>
        <taxon>Laurasiatheria</taxon>
        <taxon>Eulipotyphla</taxon>
        <taxon>Talpidae</taxon>
        <taxon>Galemys</taxon>
    </lineage>
</organism>
<dbReference type="Pfam" id="PF16043">
    <property type="entry name" value="DUF4795"/>
    <property type="match status" value="1"/>
</dbReference>
<feature type="compositionally biased region" description="Basic and acidic residues" evidence="2">
    <location>
        <begin position="562"/>
        <end position="578"/>
    </location>
</feature>
<feature type="compositionally biased region" description="Low complexity" evidence="2">
    <location>
        <begin position="1174"/>
        <end position="1199"/>
    </location>
</feature>
<evidence type="ECO:0000259" key="4">
    <source>
        <dbReference type="Pfam" id="PF16043"/>
    </source>
</evidence>
<feature type="chain" id="PRO_5035171682" evidence="3">
    <location>
        <begin position="21"/>
        <end position="2505"/>
    </location>
</feature>
<dbReference type="SUPFAM" id="SSF57997">
    <property type="entry name" value="Tropomyosin"/>
    <property type="match status" value="1"/>
</dbReference>
<feature type="region of interest" description="Disordered" evidence="2">
    <location>
        <begin position="215"/>
        <end position="368"/>
    </location>
</feature>
<proteinExistence type="predicted"/>
<feature type="compositionally biased region" description="Low complexity" evidence="2">
    <location>
        <begin position="1252"/>
        <end position="1284"/>
    </location>
</feature>
<gene>
    <name evidence="5" type="ORF">J0S82_018161</name>
</gene>
<feature type="compositionally biased region" description="Low complexity" evidence="2">
    <location>
        <begin position="248"/>
        <end position="310"/>
    </location>
</feature>
<feature type="coiled-coil region" evidence="1">
    <location>
        <begin position="1860"/>
        <end position="1887"/>
    </location>
</feature>
<feature type="region of interest" description="Disordered" evidence="2">
    <location>
        <begin position="399"/>
        <end position="428"/>
    </location>
</feature>
<dbReference type="GO" id="GO:0030317">
    <property type="term" value="P:flagellated sperm motility"/>
    <property type="evidence" value="ECO:0007669"/>
    <property type="project" value="TreeGrafter"/>
</dbReference>
<dbReference type="PANTHER" id="PTHR46766:SF1">
    <property type="entry name" value="GLUTAMINE-RICH PROTEIN 2"/>
    <property type="match status" value="1"/>
</dbReference>
<reference evidence="5" key="1">
    <citation type="journal article" date="2021" name="Evol. Appl.">
        <title>The genome of the Pyrenean desman and the effects of bottlenecks and inbreeding on the genomic landscape of an endangered species.</title>
        <authorList>
            <person name="Escoda L."/>
            <person name="Castresana J."/>
        </authorList>
    </citation>
    <scope>NUCLEOTIDE SEQUENCE</scope>
    <source>
        <strain evidence="5">IBE-C5619</strain>
    </source>
</reference>
<feature type="region of interest" description="Disordered" evidence="2">
    <location>
        <begin position="1646"/>
        <end position="1739"/>
    </location>
</feature>
<evidence type="ECO:0000256" key="1">
    <source>
        <dbReference type="SAM" id="Coils"/>
    </source>
</evidence>
<dbReference type="Proteomes" id="UP000700334">
    <property type="component" value="Unassembled WGS sequence"/>
</dbReference>
<feature type="coiled-coil region" evidence="1">
    <location>
        <begin position="2068"/>
        <end position="2105"/>
    </location>
</feature>
<name>A0A8J6AD97_GALPY</name>